<dbReference type="SUPFAM" id="SSF52540">
    <property type="entry name" value="P-loop containing nucleoside triphosphate hydrolases"/>
    <property type="match status" value="1"/>
</dbReference>
<feature type="binding site" evidence="2">
    <location>
        <position position="147"/>
    </location>
    <ligand>
        <name>substrate</name>
    </ligand>
</feature>
<feature type="binding site" evidence="2">
    <location>
        <position position="78"/>
    </location>
    <ligand>
        <name>substrate</name>
    </ligand>
</feature>
<evidence type="ECO:0000256" key="2">
    <source>
        <dbReference type="PIRSR" id="PIRSR000705-2"/>
    </source>
</evidence>
<keyword evidence="6" id="KW-1185">Reference proteome</keyword>
<dbReference type="Pfam" id="PF01712">
    <property type="entry name" value="dNK"/>
    <property type="match status" value="1"/>
</dbReference>
<feature type="active site" description="Proton acceptor" evidence="1">
    <location>
        <position position="77"/>
    </location>
</feature>
<name>S5LZ21_9MOLU</name>
<evidence type="ECO:0000259" key="4">
    <source>
        <dbReference type="Pfam" id="PF01712"/>
    </source>
</evidence>
<feature type="binding site" evidence="2">
    <location>
        <position position="83"/>
    </location>
    <ligand>
        <name>substrate</name>
    </ligand>
</feature>
<feature type="binding site" evidence="2">
    <location>
        <position position="43"/>
    </location>
    <ligand>
        <name>substrate</name>
    </ligand>
</feature>
<gene>
    <name evidence="5" type="primary">dck</name>
    <name evidence="5" type="ORF">STAIW_v1c02830</name>
</gene>
<reference evidence="5 6" key="1">
    <citation type="journal article" date="2013" name="Genome Biol. Evol.">
        <title>Comparison of metabolic capacities and inference of gene content evolution in mosquito-associated Spiroplasma diminutum and S. taiwanense.</title>
        <authorList>
            <person name="Lo W.S."/>
            <person name="Ku C."/>
            <person name="Chen L.L."/>
            <person name="Chang T.H."/>
            <person name="Kuo C.H."/>
        </authorList>
    </citation>
    <scope>NUCLEOTIDE SEQUENCE [LARGE SCALE GENOMIC DNA]</scope>
    <source>
        <strain evidence="5">CT-1</strain>
    </source>
</reference>
<dbReference type="CDD" id="cd01673">
    <property type="entry name" value="dNK"/>
    <property type="match status" value="1"/>
</dbReference>
<dbReference type="AlphaFoldDB" id="S5LZ21"/>
<dbReference type="eggNOG" id="COG1428">
    <property type="taxonomic scope" value="Bacteria"/>
</dbReference>
<accession>S5LZ21</accession>
<protein>
    <submittedName>
        <fullName evidence="5">Deoxyadenosine/deoxycytidine kinase</fullName>
    </submittedName>
</protein>
<dbReference type="OrthoDB" id="9776634at2"/>
<dbReference type="GO" id="GO:0019136">
    <property type="term" value="F:deoxynucleoside kinase activity"/>
    <property type="evidence" value="ECO:0007669"/>
    <property type="project" value="InterPro"/>
</dbReference>
<dbReference type="PANTHER" id="PTHR10513">
    <property type="entry name" value="DEOXYNUCLEOSIDE KINASE"/>
    <property type="match status" value="1"/>
</dbReference>
<sequence>MRIAIFGTVGAGKSTISEKISKKLNYEIFPEPIDNNPYFDDYYKDMETNVFKMQIYMLTARSQQLIKANSINNVIFDRTILEDPIFVAVNHDLGTMNDIDYKTYTDFYEQVVIPNLTHRVEFDLVIYLKVSTDKAIERIKERGRIQELETPRIYWDTLNKRYDDFFNIRKDMFNFLVIDAETDDIDLKINQILDKINELEKL</sequence>
<feature type="binding site" evidence="3">
    <location>
        <begin position="7"/>
        <end position="15"/>
    </location>
    <ligand>
        <name>ATP</name>
        <dbReference type="ChEBI" id="CHEBI:30616"/>
    </ligand>
</feature>
<evidence type="ECO:0000313" key="6">
    <source>
        <dbReference type="Proteomes" id="UP000014984"/>
    </source>
</evidence>
<dbReference type="PIRSF" id="PIRSF000705">
    <property type="entry name" value="DNK"/>
    <property type="match status" value="1"/>
</dbReference>
<feature type="binding site" evidence="3">
    <location>
        <begin position="138"/>
        <end position="142"/>
    </location>
    <ligand>
        <name>ATP</name>
        <dbReference type="ChEBI" id="CHEBI:30616"/>
    </ligand>
</feature>
<dbReference type="STRING" id="1276220.STAIW_v1c02830"/>
<dbReference type="KEGG" id="stai:STAIW_v1c02830"/>
<feature type="domain" description="Deoxynucleoside kinase" evidence="4">
    <location>
        <begin position="3"/>
        <end position="199"/>
    </location>
</feature>
<evidence type="ECO:0000256" key="1">
    <source>
        <dbReference type="PIRSR" id="PIRSR000705-1"/>
    </source>
</evidence>
<dbReference type="RefSeq" id="WP_020834086.1">
    <property type="nucleotide sequence ID" value="NC_021846.1"/>
</dbReference>
<feature type="binding site" evidence="2">
    <location>
        <position position="54"/>
    </location>
    <ligand>
        <name>substrate</name>
    </ligand>
</feature>
<dbReference type="Proteomes" id="UP000014984">
    <property type="component" value="Chromosome"/>
</dbReference>
<evidence type="ECO:0000313" key="5">
    <source>
        <dbReference type="EMBL" id="AGR40947.1"/>
    </source>
</evidence>
<dbReference type="PATRIC" id="fig|1276220.3.peg.285"/>
<feature type="binding site" evidence="2">
    <location>
        <position position="31"/>
    </location>
    <ligand>
        <name>substrate</name>
    </ligand>
</feature>
<dbReference type="HOGENOM" id="CLU_030466_2_1_14"/>
<dbReference type="Gene3D" id="3.40.50.300">
    <property type="entry name" value="P-loop containing nucleotide triphosphate hydrolases"/>
    <property type="match status" value="1"/>
</dbReference>
<dbReference type="PANTHER" id="PTHR10513:SF35">
    <property type="entry name" value="DEOXYADENOSINE KINASE"/>
    <property type="match status" value="1"/>
</dbReference>
<keyword evidence="3" id="KW-0547">Nucleotide-binding</keyword>
<dbReference type="InterPro" id="IPR002624">
    <property type="entry name" value="DCK/DGK"/>
</dbReference>
<proteinExistence type="predicted"/>
<organism evidence="5 6">
    <name type="scientific">Spiroplasma taiwanense CT-1</name>
    <dbReference type="NCBI Taxonomy" id="1276220"/>
    <lineage>
        <taxon>Bacteria</taxon>
        <taxon>Bacillati</taxon>
        <taxon>Mycoplasmatota</taxon>
        <taxon>Mollicutes</taxon>
        <taxon>Entomoplasmatales</taxon>
        <taxon>Spiroplasmataceae</taxon>
        <taxon>Spiroplasma</taxon>
    </lineage>
</organism>
<dbReference type="EMBL" id="CP005074">
    <property type="protein sequence ID" value="AGR40947.1"/>
    <property type="molecule type" value="Genomic_DNA"/>
</dbReference>
<dbReference type="InterPro" id="IPR031314">
    <property type="entry name" value="DNK_dom"/>
</dbReference>
<keyword evidence="5" id="KW-0418">Kinase</keyword>
<dbReference type="InterPro" id="IPR050566">
    <property type="entry name" value="Deoxyribonucleoside_kinase"/>
</dbReference>
<evidence type="ECO:0000256" key="3">
    <source>
        <dbReference type="PIRSR" id="PIRSR000705-3"/>
    </source>
</evidence>
<keyword evidence="5" id="KW-0808">Transferase</keyword>
<dbReference type="GO" id="GO:0005524">
    <property type="term" value="F:ATP binding"/>
    <property type="evidence" value="ECO:0007669"/>
    <property type="project" value="UniProtKB-KW"/>
</dbReference>
<keyword evidence="3" id="KW-0067">ATP-binding</keyword>
<dbReference type="InterPro" id="IPR027417">
    <property type="entry name" value="P-loop_NTPase"/>
</dbReference>
<dbReference type="GO" id="GO:0005737">
    <property type="term" value="C:cytoplasm"/>
    <property type="evidence" value="ECO:0007669"/>
    <property type="project" value="TreeGrafter"/>
</dbReference>